<sequence>MQDMPELLAPAGSYDAARAALAAGADAIYCALGHAFNARRSADNFDENSFAVFCRQAHLAGARVYVPINIVIKSDEFTSALSLVSTAWRLGADAFIIQDWGLFLEVHKRWPQIECHISTQANIHDARAAAWCAHMGATRVTLSRELSLVEIARISALDIETEVFTHGALCFCYSGECGLSAAFGKRSANRGMCAQPCRLEYKLLDEKGDCVQNRRYSRLLCPKDMCGFDDVGALARAGVASYKIEGRMKTAEYVYAVIKAYRGQIDACAQRELGDGLARCATAATPACDDNTTPDVTAADARANQRKRLLERSFNRGFTDSYLHARADNSMMSYERSNNQGQLVGQVIASQKLDDVFRTTTGAQGGRPRKRRFTQARITVQLTQPVDKGDLLEFRPESDPAQFLTATVEAPGKAGGQVSCIAARVMPYGCSARLIRSQRIKDDTSQALSCDIVRKRLVHVQVQCHRGQPFTLRMTTVDGHASVWVEGPQIERARTRALTQDSIREHVCRMGATPFEPATIDIALDDDCGMSFSAIHALRAQAADLLVEKILQPYTMRQLLRSAPRESAGKTTRKPTSDLTLHAPTPTLRTAYDPELCVLATSTEVAWAAVRAGADRIYVPYDELSTKLATSAYPDNCIPLFDEVCRNADHDRLAQCVQAHHAQSHRLSSVVVGTMSELIAAREQGIDVEVSSAIPVHNPSCLQFLESMGATGTWLSFELTLREIARIAQRAHSHLGLVVYGRPRVMTSEHCVFMAADRCIHDCKHCRWRHRRMMLQNDTGALMPVQTDCHGRSRIYGPHIINTIAYVDKLKEAGISRFAIDARFLSPDEVAAQIARLRLALTGGDVSDAAASCAHAITTTGHLFVGIE</sequence>
<evidence type="ECO:0000259" key="2">
    <source>
        <dbReference type="Pfam" id="PF12392"/>
    </source>
</evidence>
<dbReference type="Proteomes" id="UP000070675">
    <property type="component" value="Unassembled WGS sequence"/>
</dbReference>
<evidence type="ECO:0000313" key="4">
    <source>
        <dbReference type="Proteomes" id="UP000070675"/>
    </source>
</evidence>
<dbReference type="InterPro" id="IPR051454">
    <property type="entry name" value="RNA/ubiquinone_mod_enzymes"/>
</dbReference>
<dbReference type="PANTHER" id="PTHR30217:SF10">
    <property type="entry name" value="23S RRNA 5-HYDROXYCYTIDINE C2501 SYNTHASE"/>
    <property type="match status" value="1"/>
</dbReference>
<name>A0A133XQN7_9ACTN</name>
<dbReference type="InterPro" id="IPR020988">
    <property type="entry name" value="Pept_U32_collagenase"/>
</dbReference>
<comment type="caution">
    <text evidence="3">The sequence shown here is derived from an EMBL/GenBank/DDBJ whole genome shotgun (WGS) entry which is preliminary data.</text>
</comment>
<feature type="region of interest" description="Disordered" evidence="1">
    <location>
        <begin position="561"/>
        <end position="585"/>
    </location>
</feature>
<dbReference type="InterPro" id="IPR001539">
    <property type="entry name" value="Peptidase_U32"/>
</dbReference>
<dbReference type="PATRIC" id="fig|1393034.3.peg.1186"/>
<evidence type="ECO:0000256" key="1">
    <source>
        <dbReference type="SAM" id="MobiDB-lite"/>
    </source>
</evidence>
<evidence type="ECO:0000313" key="3">
    <source>
        <dbReference type="EMBL" id="KXB33245.1"/>
    </source>
</evidence>
<feature type="domain" description="Peptidase U32 collagenase" evidence="2">
    <location>
        <begin position="440"/>
        <end position="550"/>
    </location>
</feature>
<keyword evidence="4" id="KW-1185">Reference proteome</keyword>
<dbReference type="STRING" id="1393034.HMPREF3192_01217"/>
<accession>A0A133XQN7</accession>
<protein>
    <submittedName>
        <fullName evidence="3">Peptidase, U32 family</fullName>
    </submittedName>
</protein>
<dbReference type="Pfam" id="PF12392">
    <property type="entry name" value="DUF3656"/>
    <property type="match status" value="1"/>
</dbReference>
<reference evidence="4" key="1">
    <citation type="submission" date="2016-01" db="EMBL/GenBank/DDBJ databases">
        <authorList>
            <person name="Mitreva M."/>
            <person name="Pepin K.H."/>
            <person name="Mihindukulasuriya K.A."/>
            <person name="Fulton R."/>
            <person name="Fronick C."/>
            <person name="O'Laughlin M."/>
            <person name="Miner T."/>
            <person name="Herter B."/>
            <person name="Rosa B.A."/>
            <person name="Cordes M."/>
            <person name="Tomlinson C."/>
            <person name="Wollam A."/>
            <person name="Palsikar V.B."/>
            <person name="Mardis E.R."/>
            <person name="Wilson R.K."/>
        </authorList>
    </citation>
    <scope>NUCLEOTIDE SEQUENCE [LARGE SCALE GENOMIC DNA]</scope>
    <source>
        <strain evidence="4">DNF00019</strain>
    </source>
</reference>
<dbReference type="AlphaFoldDB" id="A0A133XQN7"/>
<dbReference type="Pfam" id="PF01136">
    <property type="entry name" value="Peptidase_U32"/>
    <property type="match status" value="2"/>
</dbReference>
<proteinExistence type="predicted"/>
<dbReference type="PANTHER" id="PTHR30217">
    <property type="entry name" value="PEPTIDASE U32 FAMILY"/>
    <property type="match status" value="1"/>
</dbReference>
<gene>
    <name evidence="3" type="ORF">HMPREF3192_01217</name>
</gene>
<organism evidence="3 4">
    <name type="scientific">Atopobium deltae</name>
    <dbReference type="NCBI Taxonomy" id="1393034"/>
    <lineage>
        <taxon>Bacteria</taxon>
        <taxon>Bacillati</taxon>
        <taxon>Actinomycetota</taxon>
        <taxon>Coriobacteriia</taxon>
        <taxon>Coriobacteriales</taxon>
        <taxon>Atopobiaceae</taxon>
        <taxon>Atopobium</taxon>
    </lineage>
</organism>
<dbReference type="PROSITE" id="PS01276">
    <property type="entry name" value="PEPTIDASE_U32"/>
    <property type="match status" value="1"/>
</dbReference>
<dbReference type="EMBL" id="LSCR01000040">
    <property type="protein sequence ID" value="KXB33245.1"/>
    <property type="molecule type" value="Genomic_DNA"/>
</dbReference>